<protein>
    <submittedName>
        <fullName evidence="1">Uncharacterized protein</fullName>
    </submittedName>
</protein>
<keyword evidence="1" id="KW-0614">Plasmid</keyword>
<dbReference type="AlphaFoldDB" id="A0AAD0S406"/>
<geneLocation type="plasmid" evidence="1 2">
    <name>unnamed2</name>
</geneLocation>
<evidence type="ECO:0000313" key="2">
    <source>
        <dbReference type="Proteomes" id="UP000264605"/>
    </source>
</evidence>
<organism evidence="1 2">
    <name type="scientific">Pseudoalteromonas lipolytica</name>
    <dbReference type="NCBI Taxonomy" id="570156"/>
    <lineage>
        <taxon>Bacteria</taxon>
        <taxon>Pseudomonadati</taxon>
        <taxon>Pseudomonadota</taxon>
        <taxon>Gammaproteobacteria</taxon>
        <taxon>Alteromonadales</taxon>
        <taxon>Pseudoalteromonadaceae</taxon>
        <taxon>Pseudoalteromonas</taxon>
    </lineage>
</organism>
<name>A0AAD0S406_9GAMM</name>
<reference evidence="1 2" key="1">
    <citation type="submission" date="2018-08" db="EMBL/GenBank/DDBJ databases">
        <title>Draft genome sequence of Pseudoalteromonas donghaensis HJ51.</title>
        <authorList>
            <person name="Oh J."/>
            <person name="Roh D."/>
        </authorList>
    </citation>
    <scope>NUCLEOTIDE SEQUENCE [LARGE SCALE GENOMIC DNA]</scope>
    <source>
        <strain evidence="1 2">HJ51</strain>
        <plasmid evidence="1 2">unnamed2</plasmid>
    </source>
</reference>
<proteinExistence type="predicted"/>
<sequence length="591" mass="66946">MVWFLTAARNEIYEMINTVLSLEVVLMNLLKALANGVFVLTAFHAFGSAYGAEKVSVNLTLSNTTDYNAQVIEHLLQKKAVEQLKVNLNTNVISGNKLLPNVRLKLKELNLKQEQSTLNATATFELTEGQELIANENTIRIYDEVFLFNGIETKQSSLKKRLNEKVFEYKFFADIQSKLSNLVTISDYKIKEPQISEGQMIYGGLKLSEVMNIRALIAARSYSRKGISNGVNIRNEECAQLDSNLLDVNPKFPSIGKTAHWPEFKVGVSMLTLQLLTGLSPKVLEIDFTKNLLLSELQKSRARVKDYNSDLLPYSNMWDAYRESIENFKNVLNGQMSNLSEEYMGKIEASPFSQYPFADVKQVAMHLSFDELISEGGFDGFEFNDWFWGPKNHYGVQSSYINRVDDISRGKPYFFLVIEVSGVKFYRAVLDVNFIHNKHSSAKVNLIPIDVLSFLPGSEFNIFNRTDYRKLWLKSLEQVSVTDGSMSNRAVNILPKETIDCLPDTFAFDVTLSELFAFRKGQTALLDGDFNPVKNSHGDYVVNQNGFLGLMSTQEPAFPISVSMMGNSINISYYKDHKIGDISVYFEKKVF</sequence>
<dbReference type="EMBL" id="CP032092">
    <property type="protein sequence ID" value="AXV67743.1"/>
    <property type="molecule type" value="Genomic_DNA"/>
</dbReference>
<dbReference type="GeneID" id="99507889"/>
<accession>A0AAD0S406</accession>
<evidence type="ECO:0000313" key="1">
    <source>
        <dbReference type="EMBL" id="AXV67743.1"/>
    </source>
</evidence>
<dbReference type="RefSeq" id="WP_118845596.1">
    <property type="nucleotide sequence ID" value="NZ_CP032092.1"/>
</dbReference>
<dbReference type="Proteomes" id="UP000264605">
    <property type="component" value="Plasmid unnamed2"/>
</dbReference>
<dbReference type="KEGG" id="pdj:D0907_20665"/>
<gene>
    <name evidence="1" type="ORF">D0907_20665</name>
</gene>